<accession>J9DHS4</accession>
<dbReference type="GO" id="GO:0000049">
    <property type="term" value="F:tRNA binding"/>
    <property type="evidence" value="ECO:0007669"/>
    <property type="project" value="UniProtKB-KW"/>
</dbReference>
<dbReference type="OrthoDB" id="10262250at2759"/>
<dbReference type="CDD" id="cd02801">
    <property type="entry name" value="DUS_like_FMN"/>
    <property type="match status" value="1"/>
</dbReference>
<keyword evidence="3" id="KW-0694">RNA-binding</keyword>
<keyword evidence="1" id="KW-0820">tRNA-binding</keyword>
<comment type="caution">
    <text evidence="5">The sequence shown here is derived from an EMBL/GenBank/DDBJ whole genome shotgun (WGS) entry which is preliminary data.</text>
</comment>
<proteinExistence type="predicted"/>
<evidence type="ECO:0000313" key="5">
    <source>
        <dbReference type="EMBL" id="EJW02165.1"/>
    </source>
</evidence>
<dbReference type="Proteomes" id="UP000003163">
    <property type="component" value="Unassembled WGS sequence"/>
</dbReference>
<evidence type="ECO:0000256" key="3">
    <source>
        <dbReference type="ARBA" id="ARBA00022884"/>
    </source>
</evidence>
<dbReference type="InterPro" id="IPR035587">
    <property type="entry name" value="DUS-like_FMN-bd"/>
</dbReference>
<dbReference type="HOGENOM" id="CLU_013299_2_1_1"/>
<evidence type="ECO:0000256" key="2">
    <source>
        <dbReference type="ARBA" id="ARBA00022857"/>
    </source>
</evidence>
<dbReference type="InterPro" id="IPR013785">
    <property type="entry name" value="Aldolase_TIM"/>
</dbReference>
<dbReference type="PANTHER" id="PTHR42907">
    <property type="entry name" value="FMN-LINKED OXIDOREDUCTASES SUPERFAMILY PROTEIN"/>
    <property type="match status" value="1"/>
</dbReference>
<dbReference type="Gene3D" id="3.20.20.70">
    <property type="entry name" value="Aldolase class I"/>
    <property type="match status" value="1"/>
</dbReference>
<name>J9DHS4_EDHAE</name>
<dbReference type="PANTHER" id="PTHR42907:SF1">
    <property type="entry name" value="FMN-LINKED OXIDOREDUCTASES SUPERFAMILY PROTEIN"/>
    <property type="match status" value="1"/>
</dbReference>
<dbReference type="InterPro" id="IPR004653">
    <property type="entry name" value="DusA"/>
</dbReference>
<reference evidence="5 6" key="1">
    <citation type="submission" date="2011-08" db="EMBL/GenBank/DDBJ databases">
        <authorList>
            <person name="Liu Z.J."/>
            <person name="Shi F.L."/>
            <person name="Lu J.Q."/>
            <person name="Li M."/>
            <person name="Wang Z.L."/>
        </authorList>
    </citation>
    <scope>NUCLEOTIDE SEQUENCE [LARGE SCALE GENOMIC DNA]</scope>
    <source>
        <strain evidence="5 6">USNM 41457</strain>
    </source>
</reference>
<dbReference type="VEuPathDB" id="MicrosporidiaDB:EDEG_00306"/>
<dbReference type="AlphaFoldDB" id="J9DHS4"/>
<keyword evidence="6" id="KW-1185">Reference proteome</keyword>
<dbReference type="InParanoid" id="J9DHS4"/>
<dbReference type="Pfam" id="PF01207">
    <property type="entry name" value="Dus"/>
    <property type="match status" value="1"/>
</dbReference>
<gene>
    <name evidence="5" type="ORF">EDEG_00306</name>
</gene>
<dbReference type="GO" id="GO:0017150">
    <property type="term" value="F:tRNA dihydrouridine synthase activity"/>
    <property type="evidence" value="ECO:0007669"/>
    <property type="project" value="InterPro"/>
</dbReference>
<reference evidence="6" key="2">
    <citation type="submission" date="2015-07" db="EMBL/GenBank/DDBJ databases">
        <title>Contrasting host-pathogen interactions and genome evolution in two generalist and specialist microsporidian pathogens of mosquitoes.</title>
        <authorList>
            <consortium name="The Broad Institute Genomics Platform"/>
            <consortium name="The Broad Institute Genome Sequencing Center for Infectious Disease"/>
            <person name="Cuomo C.A."/>
            <person name="Sanscrainte N.D."/>
            <person name="Goldberg J.M."/>
            <person name="Heiman D."/>
            <person name="Young S."/>
            <person name="Zeng Q."/>
            <person name="Becnel J.J."/>
            <person name="Birren B.W."/>
        </authorList>
    </citation>
    <scope>NUCLEOTIDE SEQUENCE [LARGE SCALE GENOMIC DNA]</scope>
    <source>
        <strain evidence="6">USNM 41457</strain>
    </source>
</reference>
<dbReference type="SUPFAM" id="SSF51395">
    <property type="entry name" value="FMN-linked oxidoreductases"/>
    <property type="match status" value="1"/>
</dbReference>
<evidence type="ECO:0000259" key="4">
    <source>
        <dbReference type="Pfam" id="PF01207"/>
    </source>
</evidence>
<dbReference type="OMA" id="NNMIGAC"/>
<evidence type="ECO:0000313" key="6">
    <source>
        <dbReference type="Proteomes" id="UP000003163"/>
    </source>
</evidence>
<evidence type="ECO:0000256" key="1">
    <source>
        <dbReference type="ARBA" id="ARBA00022555"/>
    </source>
</evidence>
<dbReference type="NCBIfam" id="NF008774">
    <property type="entry name" value="PRK11815.1"/>
    <property type="match status" value="1"/>
</dbReference>
<feature type="domain" description="DUS-like FMN-binding" evidence="4">
    <location>
        <begin position="6"/>
        <end position="327"/>
    </location>
</feature>
<protein>
    <submittedName>
        <fullName evidence="5">tRNA dihydrouridine synthase A</fullName>
    </submittedName>
</protein>
<dbReference type="STRING" id="1003232.J9DHS4"/>
<sequence length="341" mass="38723">MVEISLAPMLDVTTANFRHLIHLISPETILFTEMIVDSTIIHVGIDKLKDRLGKPNSKTVVQLGGSDPEKLAKSVVIVSSLGFTNFNLNCGCPSSKVQHGCFGAILMKNAKLVSKIINRIEEITGIVISIKCRIGVDEFEDFEFFDGFINEIYCNTKCRKFYIHARKCLLNGLSPHKNRTIPPLKYNFVYNIKRKYMDAEFYLNGGIKDPIQIDTHLSNLDGFMIGRQAMNDPFVFKKFHKYLSNKNDSSSSNECDINSSEISLQERKETIMKYLKSFGSSIIISNSHTKPINNMLFGLRGNKTYKQQLNKLVQSKATIEDSLADLQSNFEEIDQLYKHKN</sequence>
<keyword evidence="2" id="KW-0521">NADP</keyword>
<dbReference type="EMBL" id="AFBI03000003">
    <property type="protein sequence ID" value="EJW02165.1"/>
    <property type="molecule type" value="Genomic_DNA"/>
</dbReference>
<organism evidence="5 6">
    <name type="scientific">Edhazardia aedis (strain USNM 41457)</name>
    <name type="common">Microsporidian parasite</name>
    <dbReference type="NCBI Taxonomy" id="1003232"/>
    <lineage>
        <taxon>Eukaryota</taxon>
        <taxon>Fungi</taxon>
        <taxon>Fungi incertae sedis</taxon>
        <taxon>Microsporidia</taxon>
        <taxon>Edhazardia</taxon>
    </lineage>
</organism>